<keyword evidence="2" id="KW-1185">Reference proteome</keyword>
<comment type="caution">
    <text evidence="1">The sequence shown here is derived from an EMBL/GenBank/DDBJ whole genome shotgun (WGS) entry which is preliminary data.</text>
</comment>
<evidence type="ECO:0000313" key="2">
    <source>
        <dbReference type="Proteomes" id="UP000619238"/>
    </source>
</evidence>
<accession>A0ABR7QCY4</accession>
<dbReference type="EMBL" id="JACGWS010000011">
    <property type="protein sequence ID" value="MBC8756437.1"/>
    <property type="molecule type" value="Genomic_DNA"/>
</dbReference>
<evidence type="ECO:0000313" key="1">
    <source>
        <dbReference type="EMBL" id="MBC8756437.1"/>
    </source>
</evidence>
<gene>
    <name evidence="1" type="ORF">H2O64_17315</name>
</gene>
<proteinExistence type="predicted"/>
<name>A0ABR7QCY4_9FLAO</name>
<reference evidence="1 2" key="1">
    <citation type="submission" date="2020-07" db="EMBL/GenBank/DDBJ databases">
        <title>Description of Kordia aestuariivivens sp. nov., isolated from a tidal flat.</title>
        <authorList>
            <person name="Park S."/>
            <person name="Yoon J.-H."/>
        </authorList>
    </citation>
    <scope>NUCLEOTIDE SEQUENCE [LARGE SCALE GENOMIC DNA]</scope>
    <source>
        <strain evidence="1 2">YSTF-M3</strain>
    </source>
</reference>
<dbReference type="Proteomes" id="UP000619238">
    <property type="component" value="Unassembled WGS sequence"/>
</dbReference>
<protein>
    <recommendedName>
        <fullName evidence="3">Natural product</fullName>
    </recommendedName>
</protein>
<organism evidence="1 2">
    <name type="scientific">Kordia aestuariivivens</name>
    <dbReference type="NCBI Taxonomy" id="2759037"/>
    <lineage>
        <taxon>Bacteria</taxon>
        <taxon>Pseudomonadati</taxon>
        <taxon>Bacteroidota</taxon>
        <taxon>Flavobacteriia</taxon>
        <taxon>Flavobacteriales</taxon>
        <taxon>Flavobacteriaceae</taxon>
        <taxon>Kordia</taxon>
    </lineage>
</organism>
<evidence type="ECO:0008006" key="3">
    <source>
        <dbReference type="Google" id="ProtNLM"/>
    </source>
</evidence>
<sequence>MKKRNLNVKLTLGKNSVSNLESTQIKGGAKTDICTGLQETCSNCQGVTREWPCPQH</sequence>
<dbReference type="RefSeq" id="WP_187563473.1">
    <property type="nucleotide sequence ID" value="NZ_JACGWS010000011.1"/>
</dbReference>